<evidence type="ECO:0000256" key="4">
    <source>
        <dbReference type="SAM" id="MobiDB-lite"/>
    </source>
</evidence>
<protein>
    <recommendedName>
        <fullName evidence="7">Lipoprotein</fullName>
    </recommendedName>
</protein>
<evidence type="ECO:0000313" key="6">
    <source>
        <dbReference type="Proteomes" id="UP000600946"/>
    </source>
</evidence>
<dbReference type="RefSeq" id="WP_190027685.1">
    <property type="nucleotide sequence ID" value="NZ_BMUU01000006.1"/>
</dbReference>
<dbReference type="GeneID" id="96291698"/>
<name>A0ABQ3A7Y6_9ACTN</name>
<proteinExistence type="inferred from homology"/>
<dbReference type="InterPro" id="IPR029046">
    <property type="entry name" value="LolA/LolB/LppX"/>
</dbReference>
<dbReference type="Pfam" id="PF07161">
    <property type="entry name" value="LppX_LprAFG"/>
    <property type="match status" value="1"/>
</dbReference>
<dbReference type="EMBL" id="BMUU01000006">
    <property type="protein sequence ID" value="GGY40067.1"/>
    <property type="molecule type" value="Genomic_DNA"/>
</dbReference>
<evidence type="ECO:0000256" key="2">
    <source>
        <dbReference type="ARBA" id="ARBA00009194"/>
    </source>
</evidence>
<evidence type="ECO:0000256" key="3">
    <source>
        <dbReference type="ARBA" id="ARBA00022475"/>
    </source>
</evidence>
<comment type="similarity">
    <text evidence="2">Belongs to the LppX/LprAFG lipoprotein family.</text>
</comment>
<feature type="region of interest" description="Disordered" evidence="4">
    <location>
        <begin position="233"/>
        <end position="258"/>
    </location>
</feature>
<sequence>MRRPLALAATAFVLCTACTRVNDPDAQSAVRKAVDSTRQTSAHISTMLDLTDGAGTKAQIATDGGFDMAADRGRIDVRIVQGQNRGDLIFADGKVYTRNVEPEEVDHSWVWSERDTAQAHYLFRAPDNDPEHTLLQVSRMTRVHAKGKETVNGVEATRYTGNIDYETMVLRLAADTRQKLDDAVSQYKAAGREMPFTAEVWIDGQGHVVQARLTMKDAATTYAELTMKLSDLGKPVTVTPPPADETTPSDGHANLLSG</sequence>
<comment type="subcellular location">
    <subcellularLocation>
        <location evidence="1">Cell envelope</location>
    </subcellularLocation>
</comment>
<dbReference type="Gene3D" id="2.50.20.20">
    <property type="match status" value="1"/>
</dbReference>
<evidence type="ECO:0008006" key="7">
    <source>
        <dbReference type="Google" id="ProtNLM"/>
    </source>
</evidence>
<comment type="caution">
    <text evidence="5">The sequence shown here is derived from an EMBL/GenBank/DDBJ whole genome shotgun (WGS) entry which is preliminary data.</text>
</comment>
<organism evidence="5 6">
    <name type="scientific">Streptomyces xanthochromogenes</name>
    <dbReference type="NCBI Taxonomy" id="67384"/>
    <lineage>
        <taxon>Bacteria</taxon>
        <taxon>Bacillati</taxon>
        <taxon>Actinomycetota</taxon>
        <taxon>Actinomycetes</taxon>
        <taxon>Kitasatosporales</taxon>
        <taxon>Streptomycetaceae</taxon>
        <taxon>Streptomyces</taxon>
    </lineage>
</organism>
<evidence type="ECO:0000313" key="5">
    <source>
        <dbReference type="EMBL" id="GGY40067.1"/>
    </source>
</evidence>
<keyword evidence="3" id="KW-1003">Cell membrane</keyword>
<keyword evidence="3" id="KW-0472">Membrane</keyword>
<dbReference type="Proteomes" id="UP000600946">
    <property type="component" value="Unassembled WGS sequence"/>
</dbReference>
<dbReference type="SUPFAM" id="SSF89392">
    <property type="entry name" value="Prokaryotic lipoproteins and lipoprotein localization factors"/>
    <property type="match status" value="1"/>
</dbReference>
<evidence type="ECO:0000256" key="1">
    <source>
        <dbReference type="ARBA" id="ARBA00004196"/>
    </source>
</evidence>
<keyword evidence="6" id="KW-1185">Reference proteome</keyword>
<reference evidence="6" key="1">
    <citation type="journal article" date="2019" name="Int. J. Syst. Evol. Microbiol.">
        <title>The Global Catalogue of Microorganisms (GCM) 10K type strain sequencing project: providing services to taxonomists for standard genome sequencing and annotation.</title>
        <authorList>
            <consortium name="The Broad Institute Genomics Platform"/>
            <consortium name="The Broad Institute Genome Sequencing Center for Infectious Disease"/>
            <person name="Wu L."/>
            <person name="Ma J."/>
        </authorList>
    </citation>
    <scope>NUCLEOTIDE SEQUENCE [LARGE SCALE GENOMIC DNA]</scope>
    <source>
        <strain evidence="6">JCM 4594</strain>
    </source>
</reference>
<dbReference type="InterPro" id="IPR009830">
    <property type="entry name" value="LppX/LprAFG"/>
</dbReference>
<gene>
    <name evidence="5" type="ORF">GCM10010326_37530</name>
</gene>
<accession>A0ABQ3A7Y6</accession>